<keyword evidence="2" id="KW-0521">NADP</keyword>
<dbReference type="PIRSF" id="PIRSF000097">
    <property type="entry name" value="AKR"/>
    <property type="match status" value="1"/>
</dbReference>
<dbReference type="InterPro" id="IPR036812">
    <property type="entry name" value="NAD(P)_OxRdtase_dom_sf"/>
</dbReference>
<dbReference type="RefSeq" id="XP_013016975.1">
    <property type="nucleotide sequence ID" value="XM_013161521.1"/>
</dbReference>
<dbReference type="HOGENOM" id="CLU_023205_0_3_1"/>
<keyword evidence="3" id="KW-0560">Oxidoreductase</keyword>
<feature type="site" description="Lowers pKa of active site Tyr" evidence="6">
    <location>
        <position position="79"/>
    </location>
</feature>
<dbReference type="Pfam" id="PF00248">
    <property type="entry name" value="Aldo_ket_red"/>
    <property type="match status" value="1"/>
</dbReference>
<evidence type="ECO:0000313" key="9">
    <source>
        <dbReference type="Proteomes" id="UP000016088"/>
    </source>
</evidence>
<proteinExistence type="inferred from homology"/>
<dbReference type="PANTHER" id="PTHR43827">
    <property type="entry name" value="2,5-DIKETO-D-GLUCONIC ACID REDUCTASE"/>
    <property type="match status" value="1"/>
</dbReference>
<dbReference type="Gene3D" id="3.20.20.100">
    <property type="entry name" value="NADP-dependent oxidoreductase domain"/>
    <property type="match status" value="1"/>
</dbReference>
<dbReference type="Proteomes" id="UP000016088">
    <property type="component" value="Unassembled WGS sequence"/>
</dbReference>
<keyword evidence="9" id="KW-1185">Reference proteome</keyword>
<dbReference type="FunFam" id="3.20.20.100:FF:000002">
    <property type="entry name" value="2,5-diketo-D-gluconic acid reductase A"/>
    <property type="match status" value="1"/>
</dbReference>
<evidence type="ECO:0000256" key="6">
    <source>
        <dbReference type="PIRSR" id="PIRSR000097-3"/>
    </source>
</evidence>
<feature type="domain" description="NADP-dependent oxidoreductase" evidence="7">
    <location>
        <begin position="16"/>
        <end position="269"/>
    </location>
</feature>
<evidence type="ECO:0000256" key="2">
    <source>
        <dbReference type="ARBA" id="ARBA00022857"/>
    </source>
</evidence>
<dbReference type="eggNOG" id="KOG1577">
    <property type="taxonomic scope" value="Eukaryota"/>
</dbReference>
<dbReference type="PRINTS" id="PR00069">
    <property type="entry name" value="ALDKETRDTASE"/>
</dbReference>
<dbReference type="InterPro" id="IPR020471">
    <property type="entry name" value="AKR"/>
</dbReference>
<dbReference type="GO" id="GO:0016652">
    <property type="term" value="F:oxidoreductase activity, acting on NAD(P)H as acceptor"/>
    <property type="evidence" value="ECO:0007669"/>
    <property type="project" value="EnsemblFungi"/>
</dbReference>
<evidence type="ECO:0000259" key="7">
    <source>
        <dbReference type="Pfam" id="PF00248"/>
    </source>
</evidence>
<evidence type="ECO:0000256" key="1">
    <source>
        <dbReference type="ARBA" id="ARBA00007905"/>
    </source>
</evidence>
<accession>S9Q277</accession>
<evidence type="ECO:0000313" key="8">
    <source>
        <dbReference type="EMBL" id="EPX73813.1"/>
    </source>
</evidence>
<name>S9Q277_SCHOY</name>
<dbReference type="GeneID" id="25032005"/>
<dbReference type="InterPro" id="IPR023210">
    <property type="entry name" value="NADP_OxRdtase_dom"/>
</dbReference>
<dbReference type="PANTHER" id="PTHR43827:SF3">
    <property type="entry name" value="NADP-DEPENDENT OXIDOREDUCTASE DOMAIN-CONTAINING PROTEIN"/>
    <property type="match status" value="1"/>
</dbReference>
<dbReference type="InterPro" id="IPR044494">
    <property type="entry name" value="AKR3C2/3"/>
</dbReference>
<feature type="active site" description="Proton donor" evidence="4">
    <location>
        <position position="54"/>
    </location>
</feature>
<dbReference type="OMA" id="HWPMAYQ"/>
<sequence>MLIAALGPNIPFPAYGVGTALYKKDNSKFQTETVDSVKKAIENGFTHIDCAEIYGNEEEVGAALKDLKVPREKLFITSKVSRGIEDIPAALSTSLKKLGLDYLDLYLLHAPRFFYEKKIPLSKGWEAMETELGQGRLHAIGVSNFYVEDLEKLMETAKIPPRVNQIEFHPQVFTRSKSLLDYCRSKNILVEGYSSLRPLTKEPEGPVSKLAKSLAEKYNVSDSLILLAWSSSQGVAPVTTTSKVERMKDYLTYKTVKLEQADIDALTEAGEESSRPLLYL</sequence>
<gene>
    <name evidence="8" type="ORF">SOCG_03031</name>
</gene>
<evidence type="ECO:0000256" key="5">
    <source>
        <dbReference type="PIRSR" id="PIRSR000097-2"/>
    </source>
</evidence>
<protein>
    <submittedName>
        <fullName evidence="8">NADH/NADPH dependent indole-3-acetaldehyde reductase AKR3C2</fullName>
    </submittedName>
</protein>
<reference evidence="8 9" key="1">
    <citation type="journal article" date="2011" name="Science">
        <title>Comparative functional genomics of the fission yeasts.</title>
        <authorList>
            <person name="Rhind N."/>
            <person name="Chen Z."/>
            <person name="Yassour M."/>
            <person name="Thompson D.A."/>
            <person name="Haas B.J."/>
            <person name="Habib N."/>
            <person name="Wapinski I."/>
            <person name="Roy S."/>
            <person name="Lin M.F."/>
            <person name="Heiman D.I."/>
            <person name="Young S.K."/>
            <person name="Furuya K."/>
            <person name="Guo Y."/>
            <person name="Pidoux A."/>
            <person name="Chen H.M."/>
            <person name="Robbertse B."/>
            <person name="Goldberg J.M."/>
            <person name="Aoki K."/>
            <person name="Bayne E.H."/>
            <person name="Berlin A.M."/>
            <person name="Desjardins C.A."/>
            <person name="Dobbs E."/>
            <person name="Dukaj L."/>
            <person name="Fan L."/>
            <person name="FitzGerald M.G."/>
            <person name="French C."/>
            <person name="Gujja S."/>
            <person name="Hansen K."/>
            <person name="Keifenheim D."/>
            <person name="Levin J.Z."/>
            <person name="Mosher R.A."/>
            <person name="Mueller C.A."/>
            <person name="Pfiffner J."/>
            <person name="Priest M."/>
            <person name="Russ C."/>
            <person name="Smialowska A."/>
            <person name="Swoboda P."/>
            <person name="Sykes S.M."/>
            <person name="Vaughn M."/>
            <person name="Vengrova S."/>
            <person name="Yoder R."/>
            <person name="Zeng Q."/>
            <person name="Allshire R."/>
            <person name="Baulcombe D."/>
            <person name="Birren B.W."/>
            <person name="Brown W."/>
            <person name="Ekwall K."/>
            <person name="Kellis M."/>
            <person name="Leatherwood J."/>
            <person name="Levin H."/>
            <person name="Margalit H."/>
            <person name="Martienssen R."/>
            <person name="Nieduszynski C.A."/>
            <person name="Spatafora J.W."/>
            <person name="Friedman N."/>
            <person name="Dalgaard J.Z."/>
            <person name="Baumann P."/>
            <person name="Niki H."/>
            <person name="Regev A."/>
            <person name="Nusbaum C."/>
        </authorList>
    </citation>
    <scope>NUCLEOTIDE SEQUENCE [LARGE SCALE GENOMIC DNA]</scope>
    <source>
        <strain evidence="9">yFS286</strain>
    </source>
</reference>
<dbReference type="OrthoDB" id="416253at2759"/>
<dbReference type="EMBL" id="KE503206">
    <property type="protein sequence ID" value="EPX73813.1"/>
    <property type="molecule type" value="Genomic_DNA"/>
</dbReference>
<evidence type="ECO:0000256" key="3">
    <source>
        <dbReference type="ARBA" id="ARBA00023002"/>
    </source>
</evidence>
<organism evidence="8 9">
    <name type="scientific">Schizosaccharomyces octosporus (strain yFS286)</name>
    <name type="common">Fission yeast</name>
    <name type="synonym">Octosporomyces octosporus</name>
    <dbReference type="NCBI Taxonomy" id="483514"/>
    <lineage>
        <taxon>Eukaryota</taxon>
        <taxon>Fungi</taxon>
        <taxon>Dikarya</taxon>
        <taxon>Ascomycota</taxon>
        <taxon>Taphrinomycotina</taxon>
        <taxon>Schizosaccharomycetes</taxon>
        <taxon>Schizosaccharomycetales</taxon>
        <taxon>Schizosaccharomycetaceae</taxon>
        <taxon>Schizosaccharomyces</taxon>
    </lineage>
</organism>
<dbReference type="GO" id="GO:0047019">
    <property type="term" value="F:indole-3-acetaldehyde reductase (NADPH) activity"/>
    <property type="evidence" value="ECO:0007669"/>
    <property type="project" value="EnsemblFungi"/>
</dbReference>
<feature type="binding site" evidence="5">
    <location>
        <position position="109"/>
    </location>
    <ligand>
        <name>substrate</name>
    </ligand>
</feature>
<dbReference type="SUPFAM" id="SSF51430">
    <property type="entry name" value="NAD(P)-linked oxidoreductase"/>
    <property type="match status" value="1"/>
</dbReference>
<dbReference type="CDD" id="cd19120">
    <property type="entry name" value="AKR_AKR3C2-3"/>
    <property type="match status" value="1"/>
</dbReference>
<dbReference type="GO" id="GO:0047018">
    <property type="term" value="F:indole-3-acetaldehyde reductase (NADH) activity"/>
    <property type="evidence" value="ECO:0007669"/>
    <property type="project" value="EnsemblFungi"/>
</dbReference>
<comment type="similarity">
    <text evidence="1">Belongs to the aldo/keto reductase family.</text>
</comment>
<dbReference type="VEuPathDB" id="FungiDB:SOCG_03031"/>
<evidence type="ECO:0000256" key="4">
    <source>
        <dbReference type="PIRSR" id="PIRSR000097-1"/>
    </source>
</evidence>
<dbReference type="AlphaFoldDB" id="S9Q277"/>